<keyword evidence="1" id="KW-0812">Transmembrane</keyword>
<feature type="transmembrane region" description="Helical" evidence="1">
    <location>
        <begin position="21"/>
        <end position="39"/>
    </location>
</feature>
<evidence type="ECO:0008006" key="3">
    <source>
        <dbReference type="Google" id="ProtNLM"/>
    </source>
</evidence>
<dbReference type="EMBL" id="PSQE01000002">
    <property type="protein sequence ID" value="RHN74012.1"/>
    <property type="molecule type" value="Genomic_DNA"/>
</dbReference>
<evidence type="ECO:0000313" key="2">
    <source>
        <dbReference type="EMBL" id="RHN74012.1"/>
    </source>
</evidence>
<reference evidence="2" key="1">
    <citation type="journal article" date="2018" name="Nat. Plants">
        <title>Whole-genome landscape of Medicago truncatula symbiotic genes.</title>
        <authorList>
            <person name="Pecrix Y."/>
            <person name="Gamas P."/>
            <person name="Carrere S."/>
        </authorList>
    </citation>
    <scope>NUCLEOTIDE SEQUENCE</scope>
    <source>
        <tissue evidence="2">Leaves</tissue>
    </source>
</reference>
<evidence type="ECO:0000256" key="1">
    <source>
        <dbReference type="SAM" id="Phobius"/>
    </source>
</evidence>
<sequence>MSSRLPMFFVVLYVVRRRKGIICFFDVIIMVGYGLCYQIG</sequence>
<dbReference type="Gramene" id="rna9937">
    <property type="protein sequence ID" value="RHN74012.1"/>
    <property type="gene ID" value="gene9937"/>
</dbReference>
<organism evidence="2">
    <name type="scientific">Medicago truncatula</name>
    <name type="common">Barrel medic</name>
    <name type="synonym">Medicago tribuloides</name>
    <dbReference type="NCBI Taxonomy" id="3880"/>
    <lineage>
        <taxon>Eukaryota</taxon>
        <taxon>Viridiplantae</taxon>
        <taxon>Streptophyta</taxon>
        <taxon>Embryophyta</taxon>
        <taxon>Tracheophyta</taxon>
        <taxon>Spermatophyta</taxon>
        <taxon>Magnoliopsida</taxon>
        <taxon>eudicotyledons</taxon>
        <taxon>Gunneridae</taxon>
        <taxon>Pentapetalae</taxon>
        <taxon>rosids</taxon>
        <taxon>fabids</taxon>
        <taxon>Fabales</taxon>
        <taxon>Fabaceae</taxon>
        <taxon>Papilionoideae</taxon>
        <taxon>50 kb inversion clade</taxon>
        <taxon>NPAAA clade</taxon>
        <taxon>Hologalegina</taxon>
        <taxon>IRL clade</taxon>
        <taxon>Trifolieae</taxon>
        <taxon>Medicago</taxon>
    </lineage>
</organism>
<accession>A0A396J9K6</accession>
<proteinExistence type="predicted"/>
<dbReference type="Proteomes" id="UP000265566">
    <property type="component" value="Chromosome 2"/>
</dbReference>
<keyword evidence="1" id="KW-0472">Membrane</keyword>
<comment type="caution">
    <text evidence="2">The sequence shown here is derived from an EMBL/GenBank/DDBJ whole genome shotgun (WGS) entry which is preliminary data.</text>
</comment>
<protein>
    <recommendedName>
        <fullName evidence="3">Transmembrane protein</fullName>
    </recommendedName>
</protein>
<dbReference type="AlphaFoldDB" id="A0A396J9K6"/>
<name>A0A396J9K6_MEDTR</name>
<gene>
    <name evidence="2" type="ORF">MtrunA17_Chr2g0304961</name>
</gene>
<keyword evidence="1" id="KW-1133">Transmembrane helix</keyword>